<dbReference type="RefSeq" id="WP_124024157.1">
    <property type="nucleotide sequence ID" value="NZ_RPOH01000038.1"/>
</dbReference>
<dbReference type="EMBL" id="RPOH01000038">
    <property type="protein sequence ID" value="RPH27328.1"/>
    <property type="molecule type" value="Genomic_DNA"/>
</dbReference>
<dbReference type="SUPFAM" id="SSF75005">
    <property type="entry name" value="Arabinanase/levansucrase/invertase"/>
    <property type="match status" value="3"/>
</dbReference>
<evidence type="ECO:0000256" key="2">
    <source>
        <dbReference type="ARBA" id="ARBA00022801"/>
    </source>
</evidence>
<dbReference type="Gene3D" id="2.115.10.20">
    <property type="entry name" value="Glycosyl hydrolase domain, family 43"/>
    <property type="match status" value="2"/>
</dbReference>
<gene>
    <name evidence="5" type="ORF">EHN07_10820</name>
</gene>
<dbReference type="PANTHER" id="PTHR35279">
    <property type="match status" value="1"/>
</dbReference>
<dbReference type="Pfam" id="PF00251">
    <property type="entry name" value="Glyco_hydro_32N"/>
    <property type="match status" value="1"/>
</dbReference>
<keyword evidence="2" id="KW-0378">Hydrolase</keyword>
<keyword evidence="3" id="KW-0326">Glycosidase</keyword>
<proteinExistence type="inferred from homology"/>
<dbReference type="PANTHER" id="PTHR35279:SF1">
    <property type="entry name" value="ARABINANASE_LEVANSUCRASE_INVERTASE"/>
    <property type="match status" value="1"/>
</dbReference>
<accession>A0A3N5DFG9</accession>
<keyword evidence="6" id="KW-1185">Reference proteome</keyword>
<sequence>MNINEYLTPYKLNRPIFSGDGLPESYRKQAVDCPFVFYHNDKFYMMHVGFDGKGYQTALNTSENLIDWQYETTIFKRTEGEESWDAVGIAGMWILKENDMQNLPRLKKYAGRYWMIYHSYPGEGYESGPAEIGLAYTDDERLHNWRRCEKPILSWRDGNEWEKGGLYKGCLIESKSKFYLFYNAKNTKEWLWNEQIGLATSDNLLDWVRFNDNPIIKNTQNGWDSAFCADPFILKNKEKWIMYYYGFNGENAQEGIAFSDDLISWDKYPNPILKIGGENTIDSIHAHKPSVLMFNQVLYHFYTAVGYPPANAGTVNFIPELGYEESRTITLATSQPI</sequence>
<name>A0A3N5DFG9_9ENTR</name>
<dbReference type="Proteomes" id="UP000268615">
    <property type="component" value="Unassembled WGS sequence"/>
</dbReference>
<protein>
    <recommendedName>
        <fullName evidence="4">Glycosyl hydrolase family 32 N-terminal domain-containing protein</fullName>
    </recommendedName>
</protein>
<dbReference type="InterPro" id="IPR013148">
    <property type="entry name" value="Glyco_hydro_32_N"/>
</dbReference>
<dbReference type="OrthoDB" id="9801455at2"/>
<organism evidence="5 6">
    <name type="scientific">Buttiauxella warmboldiae</name>
    <dbReference type="NCBI Taxonomy" id="82993"/>
    <lineage>
        <taxon>Bacteria</taxon>
        <taxon>Pseudomonadati</taxon>
        <taxon>Pseudomonadota</taxon>
        <taxon>Gammaproteobacteria</taxon>
        <taxon>Enterobacterales</taxon>
        <taxon>Enterobacteriaceae</taxon>
        <taxon>Buttiauxella</taxon>
    </lineage>
</organism>
<evidence type="ECO:0000313" key="5">
    <source>
        <dbReference type="EMBL" id="RPH27328.1"/>
    </source>
</evidence>
<reference evidence="5 6" key="1">
    <citation type="submission" date="2018-11" db="EMBL/GenBank/DDBJ databases">
        <title>Draft genome sequence of Buttiauxella warmboldiae CCUG 35512.</title>
        <authorList>
            <person name="Salva-Serra F."/>
            <person name="Marathe N."/>
            <person name="Moore E."/>
            <person name="Svensson L."/>
            <person name="Engstrom-Jakobsson H."/>
        </authorList>
    </citation>
    <scope>NUCLEOTIDE SEQUENCE [LARGE SCALE GENOMIC DNA]</scope>
    <source>
        <strain evidence="5 6">CCUG 35512</strain>
    </source>
</reference>
<comment type="caution">
    <text evidence="5">The sequence shown here is derived from an EMBL/GenBank/DDBJ whole genome shotgun (WGS) entry which is preliminary data.</text>
</comment>
<evidence type="ECO:0000259" key="4">
    <source>
        <dbReference type="Pfam" id="PF00251"/>
    </source>
</evidence>
<evidence type="ECO:0000313" key="6">
    <source>
        <dbReference type="Proteomes" id="UP000268615"/>
    </source>
</evidence>
<dbReference type="AlphaFoldDB" id="A0A3N5DFG9"/>
<dbReference type="GO" id="GO:0016798">
    <property type="term" value="F:hydrolase activity, acting on glycosyl bonds"/>
    <property type="evidence" value="ECO:0007669"/>
    <property type="project" value="UniProtKB-KW"/>
</dbReference>
<evidence type="ECO:0000256" key="3">
    <source>
        <dbReference type="ARBA" id="ARBA00023295"/>
    </source>
</evidence>
<evidence type="ECO:0000256" key="1">
    <source>
        <dbReference type="ARBA" id="ARBA00009902"/>
    </source>
</evidence>
<comment type="similarity">
    <text evidence="1">Belongs to the glycosyl hydrolase 32 family.</text>
</comment>
<dbReference type="InterPro" id="IPR023296">
    <property type="entry name" value="Glyco_hydro_beta-prop_sf"/>
</dbReference>
<feature type="domain" description="Glycosyl hydrolase family 32 N-terminal" evidence="4">
    <location>
        <begin position="106"/>
        <end position="270"/>
    </location>
</feature>